<dbReference type="Proteomes" id="UP001282474">
    <property type="component" value="Unassembled WGS sequence"/>
</dbReference>
<dbReference type="RefSeq" id="WP_052683178.1">
    <property type="nucleotide sequence ID" value="NZ_JABXWF010000016.1"/>
</dbReference>
<protein>
    <recommendedName>
        <fullName evidence="3">Lecithin:cholesterol acyltransferase</fullName>
    </recommendedName>
</protein>
<dbReference type="PANTHER" id="PTHR11440">
    <property type="entry name" value="LECITHIN-CHOLESTEROL ACYLTRANSFERASE-RELATED"/>
    <property type="match status" value="1"/>
</dbReference>
<reference evidence="1 2" key="1">
    <citation type="journal article" date="2023" name="Microb. Genom.">
        <title>Mesoterricola silvestris gen. nov., sp. nov., Mesoterricola sediminis sp. nov., Geothrix oryzae sp. nov., Geothrix edaphica sp. nov., Geothrix rubra sp. nov., and Geothrix limicola sp. nov., six novel members of Acidobacteriota isolated from soils.</title>
        <authorList>
            <person name="Weisberg A.J."/>
            <person name="Pearce E."/>
            <person name="Kramer C.G."/>
            <person name="Chang J.H."/>
            <person name="Clarke C.R."/>
        </authorList>
    </citation>
    <scope>NUCLEOTIDE SEQUENCE [LARGE SCALE GENOMIC DNA]</scope>
    <source>
        <strain evidence="1 2">NE20-4-1</strain>
    </source>
</reference>
<sequence length="478" mass="51681">MGRRHLVYVLPGIGGSVLERPAGGGKQPEVVWDAGFGDIAGLLRRPDRLAVDEPLRATGLIRSKRLLPGWTVVPGYERLVANLQALPGTVIDTGHPETRNPAANVVLFPYDFRLGVRHAAQLLAADVHERLKDLAPAERAGRVVVVAHSMGGLVARHWLGPLEGWPLCRALITLGTPHRGAPKALHLLANGVRVAGIRLDGVSDLLRQWPSVAELLPRYPMVWDTATAAPLYPHDVPLEHLRSPAKQGFALHEEIEQAWQAMPRTGAEPQVVPRLGWSHRTPGSAVWDGRALKVGKKLPAWLELAGWEKDHGDGTVPAISAVPVEMDGHDTSGWRARDRHGPIVSAGWIPGLVEVYEERQRLTAARGEEREAALGLDVDELHARGATIPLETRLRGDNLPPEATADPSGLAVWATLRRVHGPRGAVAEVRLEWDGDRSSYVTELPGQEPGLYDVRVSVRAVPGVGDLSASDSLAVVAP</sequence>
<evidence type="ECO:0000313" key="2">
    <source>
        <dbReference type="Proteomes" id="UP001282474"/>
    </source>
</evidence>
<proteinExistence type="predicted"/>
<dbReference type="Gene3D" id="3.40.50.1820">
    <property type="entry name" value="alpha/beta hydrolase"/>
    <property type="match status" value="1"/>
</dbReference>
<organism evidence="1 2">
    <name type="scientific">Streptomyces caniscabiei</name>
    <dbReference type="NCBI Taxonomy" id="2746961"/>
    <lineage>
        <taxon>Bacteria</taxon>
        <taxon>Bacillati</taxon>
        <taxon>Actinomycetota</taxon>
        <taxon>Actinomycetes</taxon>
        <taxon>Kitasatosporales</taxon>
        <taxon>Streptomycetaceae</taxon>
        <taxon>Streptomyces</taxon>
    </lineage>
</organism>
<evidence type="ECO:0000313" key="1">
    <source>
        <dbReference type="EMBL" id="MDX3041215.1"/>
    </source>
</evidence>
<dbReference type="InterPro" id="IPR003386">
    <property type="entry name" value="LACT/PDAT_acylTrfase"/>
</dbReference>
<dbReference type="InterPro" id="IPR029058">
    <property type="entry name" value="AB_hydrolase_fold"/>
</dbReference>
<dbReference type="SUPFAM" id="SSF53474">
    <property type="entry name" value="alpha/beta-Hydrolases"/>
    <property type="match status" value="1"/>
</dbReference>
<name>A0ABU4MUP9_9ACTN</name>
<keyword evidence="2" id="KW-1185">Reference proteome</keyword>
<gene>
    <name evidence="1" type="ORF">PV383_29075</name>
</gene>
<accession>A0ABU4MUP9</accession>
<dbReference type="Pfam" id="PF02450">
    <property type="entry name" value="LCAT"/>
    <property type="match status" value="1"/>
</dbReference>
<evidence type="ECO:0008006" key="3">
    <source>
        <dbReference type="Google" id="ProtNLM"/>
    </source>
</evidence>
<comment type="caution">
    <text evidence="1">The sequence shown here is derived from an EMBL/GenBank/DDBJ whole genome shotgun (WGS) entry which is preliminary data.</text>
</comment>
<dbReference type="EMBL" id="JARAWJ010000025">
    <property type="protein sequence ID" value="MDX3041215.1"/>
    <property type="molecule type" value="Genomic_DNA"/>
</dbReference>